<evidence type="ECO:0000256" key="2">
    <source>
        <dbReference type="ARBA" id="ARBA00022670"/>
    </source>
</evidence>
<dbReference type="InterPro" id="IPR035070">
    <property type="entry name" value="Streptogrisin_prodomain"/>
</dbReference>
<comment type="similarity">
    <text evidence="1">Belongs to the peptidase S1 family.</text>
</comment>
<protein>
    <submittedName>
        <fullName evidence="10">S1 family peptidase</fullName>
    </submittedName>
</protein>
<keyword evidence="4" id="KW-0378">Hydrolase</keyword>
<keyword evidence="3 8" id="KW-0732">Signal</keyword>
<dbReference type="Gene3D" id="3.30.300.50">
    <property type="match status" value="2"/>
</dbReference>
<dbReference type="InterPro" id="IPR004236">
    <property type="entry name" value="Pept_S1_alpha_lytic"/>
</dbReference>
<keyword evidence="5" id="KW-0720">Serine protease</keyword>
<dbReference type="PRINTS" id="PR00861">
    <property type="entry name" value="ALYTICPTASE"/>
</dbReference>
<evidence type="ECO:0000256" key="5">
    <source>
        <dbReference type="ARBA" id="ARBA00022825"/>
    </source>
</evidence>
<evidence type="ECO:0000259" key="9">
    <source>
        <dbReference type="Pfam" id="PF02983"/>
    </source>
</evidence>
<dbReference type="SUPFAM" id="SSF50494">
    <property type="entry name" value="Trypsin-like serine proteases"/>
    <property type="match status" value="1"/>
</dbReference>
<proteinExistence type="inferred from homology"/>
<reference evidence="11" key="1">
    <citation type="journal article" date="2019" name="Int. J. Syst. Evol. Microbiol.">
        <title>The Global Catalogue of Microorganisms (GCM) 10K type strain sequencing project: providing services to taxonomists for standard genome sequencing and annotation.</title>
        <authorList>
            <consortium name="The Broad Institute Genomics Platform"/>
            <consortium name="The Broad Institute Genome Sequencing Center for Infectious Disease"/>
            <person name="Wu L."/>
            <person name="Ma J."/>
        </authorList>
    </citation>
    <scope>NUCLEOTIDE SEQUENCE [LARGE SCALE GENOMIC DNA]</scope>
    <source>
        <strain evidence="11">JCM 15478</strain>
    </source>
</reference>
<feature type="chain" id="PRO_5047436162" evidence="8">
    <location>
        <begin position="25"/>
        <end position="407"/>
    </location>
</feature>
<evidence type="ECO:0000256" key="4">
    <source>
        <dbReference type="ARBA" id="ARBA00022801"/>
    </source>
</evidence>
<keyword evidence="2" id="KW-0645">Protease</keyword>
<gene>
    <name evidence="10" type="ORF">GCM10009801_28870</name>
</gene>
<dbReference type="InterPro" id="IPR009003">
    <property type="entry name" value="Peptidase_S1_PA"/>
</dbReference>
<feature type="domain" description="Peptidase S1A alpha-lytic prodomain" evidence="9">
    <location>
        <begin position="127"/>
        <end position="186"/>
    </location>
</feature>
<dbReference type="Pfam" id="PF02983">
    <property type="entry name" value="Pro_Al_protease"/>
    <property type="match status" value="1"/>
</dbReference>
<dbReference type="PIRSF" id="PIRSF001134">
    <property type="entry name" value="Streptogrisin"/>
    <property type="match status" value="1"/>
</dbReference>
<evidence type="ECO:0000256" key="1">
    <source>
        <dbReference type="ARBA" id="ARBA00007664"/>
    </source>
</evidence>
<organism evidence="10 11">
    <name type="scientific">Streptomyces albiaxialis</name>
    <dbReference type="NCBI Taxonomy" id="329523"/>
    <lineage>
        <taxon>Bacteria</taxon>
        <taxon>Bacillati</taxon>
        <taxon>Actinomycetota</taxon>
        <taxon>Actinomycetes</taxon>
        <taxon>Kitasatosporales</taxon>
        <taxon>Streptomycetaceae</taxon>
        <taxon>Streptomyces</taxon>
    </lineage>
</organism>
<keyword evidence="6" id="KW-0865">Zymogen</keyword>
<evidence type="ECO:0000256" key="6">
    <source>
        <dbReference type="ARBA" id="ARBA00023145"/>
    </source>
</evidence>
<feature type="signal peptide" evidence="8">
    <location>
        <begin position="1"/>
        <end position="24"/>
    </location>
</feature>
<sequence>MSFRLGRRMSVTAALAVASGIALTVGGIQTMNVGSSQSDGGDGERTEGITAAYAKARNMSVDEAETRLNRQEKLVKTDKKLKRSLKPEWSGGTWIDQKSGKLVVGVTDERHEDDVEGDGTETRLIKYSAEDLEKAKRSVDKLAERFSPRGATWYVDVRANAVTVKVAKSTLDKGKTRQFVDAARALGPVVKVRTTEKPVSSNVGITNGKKIESTNGTSCSAGWWVKDKSGADLIMTAGHCTDGGHSLWRYNGLHFGGTTNTSYEPMDWGTIHVDDIAAPRPTTGVDMAEGDHAKISGLGKAPVGTEICKSGYRSGQTCGPILAHDITVTYTDGTVLEGMSSANLVSDSGDSGGSVYQMDPEREDTHVIAQGLLSGSTEGTDEDDTMYYQPIESALLDGDLIFVKSMD</sequence>
<evidence type="ECO:0000256" key="3">
    <source>
        <dbReference type="ARBA" id="ARBA00022729"/>
    </source>
</evidence>
<accession>A0ABP5HLS8</accession>
<evidence type="ECO:0000256" key="8">
    <source>
        <dbReference type="SAM" id="SignalP"/>
    </source>
</evidence>
<evidence type="ECO:0000313" key="10">
    <source>
        <dbReference type="EMBL" id="GAA2074717.1"/>
    </source>
</evidence>
<dbReference type="CDD" id="cd21112">
    <property type="entry name" value="alphaLP-like"/>
    <property type="match status" value="1"/>
</dbReference>
<keyword evidence="11" id="KW-1185">Reference proteome</keyword>
<evidence type="ECO:0000256" key="7">
    <source>
        <dbReference type="ARBA" id="ARBA00023157"/>
    </source>
</evidence>
<evidence type="ECO:0000313" key="11">
    <source>
        <dbReference type="Proteomes" id="UP001500016"/>
    </source>
</evidence>
<dbReference type="EMBL" id="BAAAPE010000007">
    <property type="protein sequence ID" value="GAA2074717.1"/>
    <property type="molecule type" value="Genomic_DNA"/>
</dbReference>
<name>A0ABP5HLS8_9ACTN</name>
<dbReference type="Proteomes" id="UP001500016">
    <property type="component" value="Unassembled WGS sequence"/>
</dbReference>
<keyword evidence="7" id="KW-1015">Disulfide bond</keyword>
<dbReference type="Gene3D" id="2.40.10.10">
    <property type="entry name" value="Trypsin-like serine proteases"/>
    <property type="match status" value="2"/>
</dbReference>
<dbReference type="InterPro" id="IPR001316">
    <property type="entry name" value="Pept_S1A_streptogrisin"/>
</dbReference>
<comment type="caution">
    <text evidence="10">The sequence shown here is derived from an EMBL/GenBank/DDBJ whole genome shotgun (WGS) entry which is preliminary data.</text>
</comment>
<dbReference type="InterPro" id="IPR043504">
    <property type="entry name" value="Peptidase_S1_PA_chymotrypsin"/>
</dbReference>